<keyword evidence="3" id="KW-0560">Oxidoreductase</keyword>
<dbReference type="EMBL" id="BLAE01000028">
    <property type="protein sequence ID" value="GES11262.1"/>
    <property type="molecule type" value="Genomic_DNA"/>
</dbReference>
<dbReference type="InterPro" id="IPR036318">
    <property type="entry name" value="FAD-bd_PCMH-like_sf"/>
</dbReference>
<proteinExistence type="predicted"/>
<evidence type="ECO:0000259" key="4">
    <source>
        <dbReference type="PROSITE" id="PS51387"/>
    </source>
</evidence>
<name>A0A5M3WSV0_9ACTN</name>
<dbReference type="Pfam" id="PF00941">
    <property type="entry name" value="FAD_binding_5"/>
    <property type="match status" value="1"/>
</dbReference>
<dbReference type="InterPro" id="IPR016167">
    <property type="entry name" value="FAD-bd_PCMH_sub1"/>
</dbReference>
<organism evidence="5 6">
    <name type="scientific">Acrocarpospora macrocephala</name>
    <dbReference type="NCBI Taxonomy" id="150177"/>
    <lineage>
        <taxon>Bacteria</taxon>
        <taxon>Bacillati</taxon>
        <taxon>Actinomycetota</taxon>
        <taxon>Actinomycetes</taxon>
        <taxon>Streptosporangiales</taxon>
        <taxon>Streptosporangiaceae</taxon>
        <taxon>Acrocarpospora</taxon>
    </lineage>
</organism>
<dbReference type="PANTHER" id="PTHR42659">
    <property type="entry name" value="XANTHINE DEHYDROGENASE SUBUNIT C-RELATED"/>
    <property type="match status" value="1"/>
</dbReference>
<dbReference type="AlphaFoldDB" id="A0A5M3WSV0"/>
<dbReference type="InterPro" id="IPR016166">
    <property type="entry name" value="FAD-bd_PCMH"/>
</dbReference>
<dbReference type="InterPro" id="IPR051312">
    <property type="entry name" value="Diverse_Substr_Oxidored"/>
</dbReference>
<dbReference type="PROSITE" id="PS51387">
    <property type="entry name" value="FAD_PCMH"/>
    <property type="match status" value="1"/>
</dbReference>
<accession>A0A5M3WSV0</accession>
<evidence type="ECO:0000313" key="5">
    <source>
        <dbReference type="EMBL" id="GES11262.1"/>
    </source>
</evidence>
<dbReference type="GO" id="GO:0071949">
    <property type="term" value="F:FAD binding"/>
    <property type="evidence" value="ECO:0007669"/>
    <property type="project" value="InterPro"/>
</dbReference>
<dbReference type="Proteomes" id="UP000331127">
    <property type="component" value="Unassembled WGS sequence"/>
</dbReference>
<feature type="domain" description="FAD-binding PCMH-type" evidence="4">
    <location>
        <begin position="1"/>
        <end position="178"/>
    </location>
</feature>
<dbReference type="PANTHER" id="PTHR42659:SF2">
    <property type="entry name" value="XANTHINE DEHYDROGENASE SUBUNIT C-RELATED"/>
    <property type="match status" value="1"/>
</dbReference>
<dbReference type="Gene3D" id="3.30.390.50">
    <property type="entry name" value="CO dehydrogenase flavoprotein, C-terminal domain"/>
    <property type="match status" value="1"/>
</dbReference>
<gene>
    <name evidence="5" type="ORF">Amac_048590</name>
</gene>
<evidence type="ECO:0000313" key="6">
    <source>
        <dbReference type="Proteomes" id="UP000331127"/>
    </source>
</evidence>
<keyword evidence="1" id="KW-0285">Flavoprotein</keyword>
<keyword evidence="2" id="KW-0274">FAD</keyword>
<dbReference type="Gene3D" id="3.30.43.10">
    <property type="entry name" value="Uridine Diphospho-n-acetylenolpyruvylglucosamine Reductase, domain 2"/>
    <property type="match status" value="1"/>
</dbReference>
<sequence>MKPAMMEYYAPTGLDEAATLLAEAAADGGKVIAGGQSLIPMMNFRLVRPPVLIDLGGVAELTSMEVTGSHLSLGAMVTTATVASSSLVRRDWPLLAHAATWVGHDQIRNRGTVGGSVVHADPSAEMPAAMLLADARLEVRSATGSRTVDAADFFWGYMSTALEEDEILVRLSLEIPPPGTRWGFREFAQRHGDFAEAGAACLLPPGGRPRVVAFGAADRPFRAAETESALAADPAADAETLRRAVSRDAEQAGVADRAKIRLLAAMVLRAAAMARD</sequence>
<dbReference type="FunFam" id="3.30.465.10:FF:000017">
    <property type="entry name" value="Xanthine dehydrogenase, FAD binding subunit"/>
    <property type="match status" value="1"/>
</dbReference>
<protein>
    <recommendedName>
        <fullName evidence="4">FAD-binding PCMH-type domain-containing protein</fullName>
    </recommendedName>
</protein>
<reference evidence="5 6" key="1">
    <citation type="submission" date="2019-10" db="EMBL/GenBank/DDBJ databases">
        <title>Whole genome shotgun sequence of Acrocarpospora macrocephala NBRC 16266.</title>
        <authorList>
            <person name="Ichikawa N."/>
            <person name="Kimura A."/>
            <person name="Kitahashi Y."/>
            <person name="Komaki H."/>
            <person name="Oguchi A."/>
        </authorList>
    </citation>
    <scope>NUCLEOTIDE SEQUENCE [LARGE SCALE GENOMIC DNA]</scope>
    <source>
        <strain evidence="5 6">NBRC 16266</strain>
    </source>
</reference>
<dbReference type="GO" id="GO:0016491">
    <property type="term" value="F:oxidoreductase activity"/>
    <property type="evidence" value="ECO:0007669"/>
    <property type="project" value="UniProtKB-KW"/>
</dbReference>
<dbReference type="SUPFAM" id="SSF55447">
    <property type="entry name" value="CO dehydrogenase flavoprotein C-terminal domain-like"/>
    <property type="match status" value="1"/>
</dbReference>
<comment type="caution">
    <text evidence="5">The sequence shown here is derived from an EMBL/GenBank/DDBJ whole genome shotgun (WGS) entry which is preliminary data.</text>
</comment>
<keyword evidence="6" id="KW-1185">Reference proteome</keyword>
<dbReference type="InterPro" id="IPR002346">
    <property type="entry name" value="Mopterin_DH_FAD-bd"/>
</dbReference>
<evidence type="ECO:0000256" key="2">
    <source>
        <dbReference type="ARBA" id="ARBA00022827"/>
    </source>
</evidence>
<dbReference type="SMART" id="SM01092">
    <property type="entry name" value="CO_deh_flav_C"/>
    <property type="match status" value="1"/>
</dbReference>
<dbReference type="InterPro" id="IPR016169">
    <property type="entry name" value="FAD-bd_PCMH_sub2"/>
</dbReference>
<dbReference type="InterPro" id="IPR005107">
    <property type="entry name" value="CO_DH_flav_C"/>
</dbReference>
<dbReference type="RefSeq" id="WP_170322616.1">
    <property type="nucleotide sequence ID" value="NZ_BAAAHL010000011.1"/>
</dbReference>
<dbReference type="Gene3D" id="3.30.465.10">
    <property type="match status" value="1"/>
</dbReference>
<evidence type="ECO:0000256" key="3">
    <source>
        <dbReference type="ARBA" id="ARBA00023002"/>
    </source>
</evidence>
<dbReference type="SUPFAM" id="SSF56176">
    <property type="entry name" value="FAD-binding/transporter-associated domain-like"/>
    <property type="match status" value="1"/>
</dbReference>
<evidence type="ECO:0000256" key="1">
    <source>
        <dbReference type="ARBA" id="ARBA00022630"/>
    </source>
</evidence>
<dbReference type="InterPro" id="IPR036683">
    <property type="entry name" value="CO_DH_flav_C_dom_sf"/>
</dbReference>